<organism evidence="3 4">
    <name type="scientific">Coptotermes formosanus</name>
    <name type="common">Formosan subterranean termite</name>
    <dbReference type="NCBI Taxonomy" id="36987"/>
    <lineage>
        <taxon>Eukaryota</taxon>
        <taxon>Metazoa</taxon>
        <taxon>Ecdysozoa</taxon>
        <taxon>Arthropoda</taxon>
        <taxon>Hexapoda</taxon>
        <taxon>Insecta</taxon>
        <taxon>Pterygota</taxon>
        <taxon>Neoptera</taxon>
        <taxon>Polyneoptera</taxon>
        <taxon>Dictyoptera</taxon>
        <taxon>Blattodea</taxon>
        <taxon>Blattoidea</taxon>
        <taxon>Termitoidae</taxon>
        <taxon>Rhinotermitidae</taxon>
        <taxon>Coptotermes</taxon>
    </lineage>
</organism>
<comment type="caution">
    <text evidence="3">The sequence shown here is derived from an EMBL/GenBank/DDBJ whole genome shotgun (WGS) entry which is preliminary data.</text>
</comment>
<evidence type="ECO:0000313" key="4">
    <source>
        <dbReference type="Proteomes" id="UP000502823"/>
    </source>
</evidence>
<dbReference type="InterPro" id="IPR013549">
    <property type="entry name" value="DUF1731"/>
</dbReference>
<accession>A0A6L2PZG4</accession>
<dbReference type="Pfam" id="PF08338">
    <property type="entry name" value="DUF1731"/>
    <property type="match status" value="1"/>
</dbReference>
<dbReference type="InterPro" id="IPR010099">
    <property type="entry name" value="SDR39U1"/>
</dbReference>
<dbReference type="PANTHER" id="PTHR11092">
    <property type="entry name" value="SUGAR NUCLEOTIDE EPIMERASE RELATED"/>
    <property type="match status" value="1"/>
</dbReference>
<feature type="domain" description="NAD-dependent epimerase/dehydratase" evidence="1">
    <location>
        <begin position="60"/>
        <end position="264"/>
    </location>
</feature>
<dbReference type="Proteomes" id="UP000502823">
    <property type="component" value="Unassembled WGS sequence"/>
</dbReference>
<dbReference type="SUPFAM" id="SSF51735">
    <property type="entry name" value="NAD(P)-binding Rossmann-fold domains"/>
    <property type="match status" value="1"/>
</dbReference>
<evidence type="ECO:0000259" key="1">
    <source>
        <dbReference type="Pfam" id="PF01370"/>
    </source>
</evidence>
<dbReference type="Gene3D" id="3.40.50.720">
    <property type="entry name" value="NAD(P)-binding Rossmann-like Domain"/>
    <property type="match status" value="1"/>
</dbReference>
<protein>
    <recommendedName>
        <fullName evidence="5">DUF1731 domain-containing protein</fullName>
    </recommendedName>
</protein>
<dbReference type="OrthoDB" id="276721at2759"/>
<sequence>MPNVMGSVLVGKRQLVFTTSCILNDAIFRHLVLISETNFPILPIQDVECRRTLNCLEGRGGTGFVGTALSRLLRSKGYGVTIVSRMPGPQRMSWTDLAESGLPANTVAVVSLAGQNVLDPTRRWTPGFKQNVWASRVNTTQSLVQATIRAPVKPKVFISISGVGIYQPSQTAEYNEDSQGESFDFLSRLCHEWENAAKLQADLGVRQVTVRSGVILGRNGGMIKQLFLPFYLGLGGPVGRGDQYMPWIHIHDMASLLLFAIENDNVQGVLNGVAPQVVTNRQFAKAFGRALWRPALIPIPEFLLNVAFSEERAKIMTEGQKVIPKRTLAYGFQYKYPDIDVACRQVAKLIPSK</sequence>
<proteinExistence type="predicted"/>
<name>A0A6L2PZG4_COPFO</name>
<dbReference type="NCBIfam" id="TIGR01777">
    <property type="entry name" value="yfcH"/>
    <property type="match status" value="1"/>
</dbReference>
<keyword evidence="4" id="KW-1185">Reference proteome</keyword>
<evidence type="ECO:0000313" key="3">
    <source>
        <dbReference type="EMBL" id="GFG37000.1"/>
    </source>
</evidence>
<dbReference type="InParanoid" id="A0A6L2PZG4"/>
<dbReference type="Pfam" id="PF01370">
    <property type="entry name" value="Epimerase"/>
    <property type="match status" value="1"/>
</dbReference>
<feature type="domain" description="DUF1731" evidence="2">
    <location>
        <begin position="299"/>
        <end position="346"/>
    </location>
</feature>
<dbReference type="FunCoup" id="A0A6L2PZG4">
    <property type="interactions" value="265"/>
</dbReference>
<evidence type="ECO:0000259" key="2">
    <source>
        <dbReference type="Pfam" id="PF08338"/>
    </source>
</evidence>
<gene>
    <name evidence="3" type="ORF">Cfor_05417</name>
</gene>
<dbReference type="InterPro" id="IPR001509">
    <property type="entry name" value="Epimerase_deHydtase"/>
</dbReference>
<dbReference type="PANTHER" id="PTHR11092:SF0">
    <property type="entry name" value="EPIMERASE FAMILY PROTEIN SDR39U1"/>
    <property type="match status" value="1"/>
</dbReference>
<dbReference type="CDD" id="cd05242">
    <property type="entry name" value="SDR_a8"/>
    <property type="match status" value="1"/>
</dbReference>
<dbReference type="EMBL" id="BLKM01012573">
    <property type="protein sequence ID" value="GFG37000.1"/>
    <property type="molecule type" value="Genomic_DNA"/>
</dbReference>
<evidence type="ECO:0008006" key="5">
    <source>
        <dbReference type="Google" id="ProtNLM"/>
    </source>
</evidence>
<reference evidence="4" key="1">
    <citation type="submission" date="2020-01" db="EMBL/GenBank/DDBJ databases">
        <title>Draft genome sequence of the Termite Coptotermes fromosanus.</title>
        <authorList>
            <person name="Itakura S."/>
            <person name="Yosikawa Y."/>
            <person name="Umezawa K."/>
        </authorList>
    </citation>
    <scope>NUCLEOTIDE SEQUENCE [LARGE SCALE GENOMIC DNA]</scope>
</reference>
<dbReference type="InterPro" id="IPR036291">
    <property type="entry name" value="NAD(P)-bd_dom_sf"/>
</dbReference>
<dbReference type="AlphaFoldDB" id="A0A6L2PZG4"/>